<name>A0A383EFE5_9ZZZZ</name>
<gene>
    <name evidence="1" type="ORF">METZ01_LOCUS507924</name>
</gene>
<dbReference type="AlphaFoldDB" id="A0A383EFE5"/>
<organism evidence="1">
    <name type="scientific">marine metagenome</name>
    <dbReference type="NCBI Taxonomy" id="408172"/>
    <lineage>
        <taxon>unclassified sequences</taxon>
        <taxon>metagenomes</taxon>
        <taxon>ecological metagenomes</taxon>
    </lineage>
</organism>
<dbReference type="EMBL" id="UINC01225139">
    <property type="protein sequence ID" value="SVE55070.1"/>
    <property type="molecule type" value="Genomic_DNA"/>
</dbReference>
<sequence>KRKEQFEKIRNLFKNTKVEIRTYGHLMGNEAYNLYIYFSPNLGIGYNREKILGEGYYKGNEKYKFKYEYEVVGPTLRIRFTNCTKFLSCDKYFEDSWGLTFFSFTGDRTVDRLSHLNSGLTITGVTIDYVWFLKNGISLLFGIGPAKFNYKKELNNWEELSSRTSYGWSWGLLNMGYMF</sequence>
<evidence type="ECO:0008006" key="2">
    <source>
        <dbReference type="Google" id="ProtNLM"/>
    </source>
</evidence>
<feature type="non-terminal residue" evidence="1">
    <location>
        <position position="1"/>
    </location>
</feature>
<evidence type="ECO:0000313" key="1">
    <source>
        <dbReference type="EMBL" id="SVE55070.1"/>
    </source>
</evidence>
<reference evidence="1" key="1">
    <citation type="submission" date="2018-05" db="EMBL/GenBank/DDBJ databases">
        <authorList>
            <person name="Lanie J.A."/>
            <person name="Ng W.-L."/>
            <person name="Kazmierczak K.M."/>
            <person name="Andrzejewski T.M."/>
            <person name="Davidsen T.M."/>
            <person name="Wayne K.J."/>
            <person name="Tettelin H."/>
            <person name="Glass J.I."/>
            <person name="Rusch D."/>
            <person name="Podicherti R."/>
            <person name="Tsui H.-C.T."/>
            <person name="Winkler M.E."/>
        </authorList>
    </citation>
    <scope>NUCLEOTIDE SEQUENCE</scope>
</reference>
<protein>
    <recommendedName>
        <fullName evidence="2">Bacterial surface antigen (D15) domain-containing protein</fullName>
    </recommendedName>
</protein>
<proteinExistence type="predicted"/>
<accession>A0A383EFE5</accession>